<dbReference type="InterPro" id="IPR023468">
    <property type="entry name" value="Riboflavin_kinase"/>
</dbReference>
<keyword evidence="5 15" id="KW-0288">FMN</keyword>
<dbReference type="PIRSF" id="PIRSF004491">
    <property type="entry name" value="FAD_Synth"/>
    <property type="match status" value="1"/>
</dbReference>
<dbReference type="GO" id="GO:0006747">
    <property type="term" value="P:FAD biosynthetic process"/>
    <property type="evidence" value="ECO:0007669"/>
    <property type="project" value="UniProtKB-UniRule"/>
</dbReference>
<evidence type="ECO:0000256" key="6">
    <source>
        <dbReference type="ARBA" id="ARBA00022679"/>
    </source>
</evidence>
<keyword evidence="4 15" id="KW-0285">Flavoprotein</keyword>
<dbReference type="EC" id="2.7.1.26" evidence="15"/>
<evidence type="ECO:0000256" key="2">
    <source>
        <dbReference type="ARBA" id="ARBA00004726"/>
    </source>
</evidence>
<dbReference type="CDD" id="cd02064">
    <property type="entry name" value="FAD_synthetase_N"/>
    <property type="match status" value="1"/>
</dbReference>
<dbReference type="PANTHER" id="PTHR22749">
    <property type="entry name" value="RIBOFLAVIN KINASE/FMN ADENYLYLTRANSFERASE"/>
    <property type="match status" value="1"/>
</dbReference>
<keyword evidence="6 15" id="KW-0808">Transferase</keyword>
<dbReference type="NCBIfam" id="NF004162">
    <property type="entry name" value="PRK05627.1-5"/>
    <property type="match status" value="1"/>
</dbReference>
<comment type="similarity">
    <text evidence="15">Belongs to the ribF family.</text>
</comment>
<dbReference type="SUPFAM" id="SSF82114">
    <property type="entry name" value="Riboflavin kinase-like"/>
    <property type="match status" value="1"/>
</dbReference>
<keyword evidence="12" id="KW-0511">Multifunctional enzyme</keyword>
<keyword evidence="9 15" id="KW-0418">Kinase</keyword>
<dbReference type="PANTHER" id="PTHR22749:SF6">
    <property type="entry name" value="RIBOFLAVIN KINASE"/>
    <property type="match status" value="1"/>
</dbReference>
<proteinExistence type="inferred from homology"/>
<keyword evidence="18" id="KW-1185">Reference proteome</keyword>
<evidence type="ECO:0000256" key="4">
    <source>
        <dbReference type="ARBA" id="ARBA00022630"/>
    </source>
</evidence>
<dbReference type="GO" id="GO:0009398">
    <property type="term" value="P:FMN biosynthetic process"/>
    <property type="evidence" value="ECO:0007669"/>
    <property type="project" value="UniProtKB-UniRule"/>
</dbReference>
<evidence type="ECO:0000256" key="11">
    <source>
        <dbReference type="ARBA" id="ARBA00022840"/>
    </source>
</evidence>
<dbReference type="InterPro" id="IPR015864">
    <property type="entry name" value="FAD_synthase"/>
</dbReference>
<dbReference type="Gene3D" id="2.40.30.30">
    <property type="entry name" value="Riboflavin kinase-like"/>
    <property type="match status" value="1"/>
</dbReference>
<name>A0A841KSH3_9FIRM</name>
<dbReference type="UniPathway" id="UPA00276">
    <property type="reaction ID" value="UER00406"/>
</dbReference>
<dbReference type="EMBL" id="JACHEN010000015">
    <property type="protein sequence ID" value="MBB6216526.1"/>
    <property type="molecule type" value="Genomic_DNA"/>
</dbReference>
<comment type="catalytic activity">
    <reaction evidence="14 15">
        <text>FMN + ATP + H(+) = FAD + diphosphate</text>
        <dbReference type="Rhea" id="RHEA:17237"/>
        <dbReference type="ChEBI" id="CHEBI:15378"/>
        <dbReference type="ChEBI" id="CHEBI:30616"/>
        <dbReference type="ChEBI" id="CHEBI:33019"/>
        <dbReference type="ChEBI" id="CHEBI:57692"/>
        <dbReference type="ChEBI" id="CHEBI:58210"/>
        <dbReference type="EC" id="2.7.7.2"/>
    </reaction>
</comment>
<keyword evidence="10 15" id="KW-0274">FAD</keyword>
<evidence type="ECO:0000256" key="12">
    <source>
        <dbReference type="ARBA" id="ARBA00023268"/>
    </source>
</evidence>
<evidence type="ECO:0000256" key="3">
    <source>
        <dbReference type="ARBA" id="ARBA00005201"/>
    </source>
</evidence>
<organism evidence="17 18">
    <name type="scientific">Anaerosolibacter carboniphilus</name>
    <dbReference type="NCBI Taxonomy" id="1417629"/>
    <lineage>
        <taxon>Bacteria</taxon>
        <taxon>Bacillati</taxon>
        <taxon>Bacillota</taxon>
        <taxon>Clostridia</taxon>
        <taxon>Peptostreptococcales</taxon>
        <taxon>Thermotaleaceae</taxon>
        <taxon>Anaerosolibacter</taxon>
    </lineage>
</organism>
<dbReference type="GO" id="GO:0009231">
    <property type="term" value="P:riboflavin biosynthetic process"/>
    <property type="evidence" value="ECO:0007669"/>
    <property type="project" value="InterPro"/>
</dbReference>
<evidence type="ECO:0000256" key="8">
    <source>
        <dbReference type="ARBA" id="ARBA00022741"/>
    </source>
</evidence>
<dbReference type="SMART" id="SM00904">
    <property type="entry name" value="Flavokinase"/>
    <property type="match status" value="1"/>
</dbReference>
<dbReference type="Pfam" id="PF06574">
    <property type="entry name" value="FAD_syn"/>
    <property type="match status" value="1"/>
</dbReference>
<dbReference type="UniPathway" id="UPA00277">
    <property type="reaction ID" value="UER00407"/>
</dbReference>
<accession>A0A841KSH3</accession>
<dbReference type="GO" id="GO:0003919">
    <property type="term" value="F:FMN adenylyltransferase activity"/>
    <property type="evidence" value="ECO:0007669"/>
    <property type="project" value="UniProtKB-UniRule"/>
</dbReference>
<dbReference type="AlphaFoldDB" id="A0A841KSH3"/>
<dbReference type="RefSeq" id="WP_184311058.1">
    <property type="nucleotide sequence ID" value="NZ_JACHEN010000015.1"/>
</dbReference>
<protein>
    <recommendedName>
        <fullName evidence="15">Riboflavin biosynthesis protein</fullName>
    </recommendedName>
    <domain>
        <recommendedName>
            <fullName evidence="15">Riboflavin kinase</fullName>
            <ecNumber evidence="15">2.7.1.26</ecNumber>
        </recommendedName>
        <alternativeName>
            <fullName evidence="15">Flavokinase</fullName>
        </alternativeName>
    </domain>
    <domain>
        <recommendedName>
            <fullName evidence="15">FMN adenylyltransferase</fullName>
            <ecNumber evidence="15">2.7.7.2</ecNumber>
        </recommendedName>
        <alternativeName>
            <fullName evidence="15">FAD pyrophosphorylase</fullName>
        </alternativeName>
        <alternativeName>
            <fullName evidence="15">FAD synthase</fullName>
        </alternativeName>
    </domain>
</protein>
<evidence type="ECO:0000256" key="13">
    <source>
        <dbReference type="ARBA" id="ARBA00047880"/>
    </source>
</evidence>
<comment type="pathway">
    <text evidence="2 15">Cofactor biosynthesis; FAD biosynthesis; FAD from FMN: step 1/1.</text>
</comment>
<evidence type="ECO:0000256" key="9">
    <source>
        <dbReference type="ARBA" id="ARBA00022777"/>
    </source>
</evidence>
<feature type="domain" description="Riboflavin kinase" evidence="16">
    <location>
        <begin position="183"/>
        <end position="307"/>
    </location>
</feature>
<dbReference type="NCBIfam" id="TIGR00083">
    <property type="entry name" value="ribF"/>
    <property type="match status" value="1"/>
</dbReference>
<gene>
    <name evidence="17" type="ORF">HNQ80_002628</name>
</gene>
<dbReference type="FunFam" id="2.40.30.30:FF:000003">
    <property type="entry name" value="Riboflavin biosynthesis protein"/>
    <property type="match status" value="1"/>
</dbReference>
<dbReference type="FunFam" id="3.40.50.620:FF:000021">
    <property type="entry name" value="Riboflavin biosynthesis protein"/>
    <property type="match status" value="1"/>
</dbReference>
<comment type="catalytic activity">
    <reaction evidence="13 15">
        <text>riboflavin + ATP = FMN + ADP + H(+)</text>
        <dbReference type="Rhea" id="RHEA:14357"/>
        <dbReference type="ChEBI" id="CHEBI:15378"/>
        <dbReference type="ChEBI" id="CHEBI:30616"/>
        <dbReference type="ChEBI" id="CHEBI:57986"/>
        <dbReference type="ChEBI" id="CHEBI:58210"/>
        <dbReference type="ChEBI" id="CHEBI:456216"/>
        <dbReference type="EC" id="2.7.1.26"/>
    </reaction>
</comment>
<dbReference type="Pfam" id="PF01687">
    <property type="entry name" value="Flavokinase"/>
    <property type="match status" value="1"/>
</dbReference>
<dbReference type="InterPro" id="IPR023465">
    <property type="entry name" value="Riboflavin_kinase_dom_sf"/>
</dbReference>
<keyword evidence="7 15" id="KW-0548">Nucleotidyltransferase</keyword>
<evidence type="ECO:0000256" key="15">
    <source>
        <dbReference type="PIRNR" id="PIRNR004491"/>
    </source>
</evidence>
<keyword evidence="8 15" id="KW-0547">Nucleotide-binding</keyword>
<comment type="pathway">
    <text evidence="3 15">Cofactor biosynthesis; FMN biosynthesis; FMN from riboflavin (ATP route): step 1/1.</text>
</comment>
<dbReference type="InterPro" id="IPR014729">
    <property type="entry name" value="Rossmann-like_a/b/a_fold"/>
</dbReference>
<evidence type="ECO:0000256" key="7">
    <source>
        <dbReference type="ARBA" id="ARBA00022695"/>
    </source>
</evidence>
<dbReference type="InterPro" id="IPR002606">
    <property type="entry name" value="Riboflavin_kinase_bac"/>
</dbReference>
<dbReference type="GO" id="GO:0005524">
    <property type="term" value="F:ATP binding"/>
    <property type="evidence" value="ECO:0007669"/>
    <property type="project" value="UniProtKB-UniRule"/>
</dbReference>
<reference evidence="17 18" key="1">
    <citation type="submission" date="2020-08" db="EMBL/GenBank/DDBJ databases">
        <title>Genomic Encyclopedia of Type Strains, Phase IV (KMG-IV): sequencing the most valuable type-strain genomes for metagenomic binning, comparative biology and taxonomic classification.</title>
        <authorList>
            <person name="Goeker M."/>
        </authorList>
    </citation>
    <scope>NUCLEOTIDE SEQUENCE [LARGE SCALE GENOMIC DNA]</scope>
    <source>
        <strain evidence="17 18">DSM 103526</strain>
    </source>
</reference>
<dbReference type="GO" id="GO:0008531">
    <property type="term" value="F:riboflavin kinase activity"/>
    <property type="evidence" value="ECO:0007669"/>
    <property type="project" value="UniProtKB-UniRule"/>
</dbReference>
<evidence type="ECO:0000259" key="16">
    <source>
        <dbReference type="SMART" id="SM00904"/>
    </source>
</evidence>
<dbReference type="Gene3D" id="3.40.50.620">
    <property type="entry name" value="HUPs"/>
    <property type="match status" value="1"/>
</dbReference>
<evidence type="ECO:0000256" key="5">
    <source>
        <dbReference type="ARBA" id="ARBA00022643"/>
    </source>
</evidence>
<dbReference type="Proteomes" id="UP000579281">
    <property type="component" value="Unassembled WGS sequence"/>
</dbReference>
<dbReference type="EC" id="2.7.7.2" evidence="15"/>
<comment type="caution">
    <text evidence="17">The sequence shown here is derived from an EMBL/GenBank/DDBJ whole genome shotgun (WGS) entry which is preliminary data.</text>
</comment>
<sequence length="308" mass="35077">MEIITSLERIDLKSYKCGVALGSFDGIHIGHQTLLMNLVDVCRKNKLKSVVYTFTNHPRSLTSSNGAPSRILSEKNKFDVFREFDIDYVISVEFDDLHRNLAPGKFIEDILMNKLNMVYGIVGFDYRFGYKAQGDINLLLDYQRQFKYELKIVDAVKIEDEIISSTAIRKFISDGLINKANLFLGRKYSVLGKIVRGKGLGHQLGFPTANLSIDEGVVLPKPGVYYTKCIIDQKIYYSITSVGYNPTFGENPITVESHILDFNDNLYGKEMEIQFYHCCRGEMKFSGVDALVKQVQHDIKTAKIYFNI</sequence>
<dbReference type="SUPFAM" id="SSF52374">
    <property type="entry name" value="Nucleotidylyl transferase"/>
    <property type="match status" value="1"/>
</dbReference>
<evidence type="ECO:0000256" key="1">
    <source>
        <dbReference type="ARBA" id="ARBA00002121"/>
    </source>
</evidence>
<keyword evidence="11 15" id="KW-0067">ATP-binding</keyword>
<dbReference type="InterPro" id="IPR015865">
    <property type="entry name" value="Riboflavin_kinase_bac/euk"/>
</dbReference>
<evidence type="ECO:0000313" key="17">
    <source>
        <dbReference type="EMBL" id="MBB6216526.1"/>
    </source>
</evidence>
<evidence type="ECO:0000256" key="14">
    <source>
        <dbReference type="ARBA" id="ARBA00049494"/>
    </source>
</evidence>
<comment type="function">
    <text evidence="1">Catalyzes the phosphorylation of riboflavin to FMN followed by the adenylation of FMN to FAD.</text>
</comment>
<evidence type="ECO:0000256" key="10">
    <source>
        <dbReference type="ARBA" id="ARBA00022827"/>
    </source>
</evidence>
<evidence type="ECO:0000313" key="18">
    <source>
        <dbReference type="Proteomes" id="UP000579281"/>
    </source>
</evidence>